<reference evidence="2" key="1">
    <citation type="submission" date="2013-09" db="EMBL/GenBank/DDBJ databases">
        <title>Corchorus olitorius genome sequencing.</title>
        <authorList>
            <person name="Alam M."/>
            <person name="Haque M.S."/>
            <person name="Islam M.S."/>
            <person name="Emdad E.M."/>
            <person name="Islam M.M."/>
            <person name="Ahmed B."/>
            <person name="Halim A."/>
            <person name="Hossen Q.M.M."/>
            <person name="Hossain M.Z."/>
            <person name="Ahmed R."/>
            <person name="Khan M.M."/>
            <person name="Islam R."/>
            <person name="Rashid M.M."/>
            <person name="Khan S.A."/>
            <person name="Rahman M.S."/>
            <person name="Alam M."/>
            <person name="Yahiya A.S."/>
            <person name="Khan M.S."/>
            <person name="Azam M.S."/>
            <person name="Haque T."/>
            <person name="Lashkar M.Z.H."/>
            <person name="Akhand A.I."/>
            <person name="Morshed G."/>
            <person name="Roy S."/>
            <person name="Uddin K.S."/>
            <person name="Rabeya T."/>
            <person name="Hossain A.S."/>
            <person name="Chowdhury A."/>
            <person name="Snigdha A.R."/>
            <person name="Mortoza M.S."/>
            <person name="Matin S.A."/>
            <person name="Hoque S.M.E."/>
            <person name="Islam M.K."/>
            <person name="Roy D.K."/>
            <person name="Haider R."/>
            <person name="Moosa M.M."/>
            <person name="Elias S.M."/>
            <person name="Hasan A.M."/>
            <person name="Jahan S."/>
            <person name="Shafiuddin M."/>
            <person name="Mahmood N."/>
            <person name="Shommy N.S."/>
        </authorList>
    </citation>
    <scope>NUCLEOTIDE SEQUENCE [LARGE SCALE GENOMIC DNA]</scope>
    <source>
        <strain evidence="2">cv. O-4</strain>
    </source>
</reference>
<dbReference type="Proteomes" id="UP000187203">
    <property type="component" value="Unassembled WGS sequence"/>
</dbReference>
<name>A0A1R3KES2_9ROSI</name>
<gene>
    <name evidence="1" type="ORF">COLO4_08745</name>
</gene>
<proteinExistence type="predicted"/>
<protein>
    <submittedName>
        <fullName evidence="1">Uncharacterized protein</fullName>
    </submittedName>
</protein>
<organism evidence="1 2">
    <name type="scientific">Corchorus olitorius</name>
    <dbReference type="NCBI Taxonomy" id="93759"/>
    <lineage>
        <taxon>Eukaryota</taxon>
        <taxon>Viridiplantae</taxon>
        <taxon>Streptophyta</taxon>
        <taxon>Embryophyta</taxon>
        <taxon>Tracheophyta</taxon>
        <taxon>Spermatophyta</taxon>
        <taxon>Magnoliopsida</taxon>
        <taxon>eudicotyledons</taxon>
        <taxon>Gunneridae</taxon>
        <taxon>Pentapetalae</taxon>
        <taxon>rosids</taxon>
        <taxon>malvids</taxon>
        <taxon>Malvales</taxon>
        <taxon>Malvaceae</taxon>
        <taxon>Grewioideae</taxon>
        <taxon>Apeibeae</taxon>
        <taxon>Corchorus</taxon>
    </lineage>
</organism>
<evidence type="ECO:0000313" key="1">
    <source>
        <dbReference type="EMBL" id="OMP05580.1"/>
    </source>
</evidence>
<evidence type="ECO:0000313" key="2">
    <source>
        <dbReference type="Proteomes" id="UP000187203"/>
    </source>
</evidence>
<keyword evidence="2" id="KW-1185">Reference proteome</keyword>
<accession>A0A1R3KES2</accession>
<comment type="caution">
    <text evidence="1">The sequence shown here is derived from an EMBL/GenBank/DDBJ whole genome shotgun (WGS) entry which is preliminary data.</text>
</comment>
<dbReference type="EMBL" id="AWUE01013939">
    <property type="protein sequence ID" value="OMP05580.1"/>
    <property type="molecule type" value="Genomic_DNA"/>
</dbReference>
<sequence length="36" mass="3920">MDLISLVKSWIKFSTFPDFASDYVALGAVPLAFAVV</sequence>
<dbReference type="AlphaFoldDB" id="A0A1R3KES2"/>